<evidence type="ECO:0000256" key="1">
    <source>
        <dbReference type="SAM" id="Coils"/>
    </source>
</evidence>
<reference evidence="3" key="1">
    <citation type="submission" date="2022-06" db="EMBL/GenBank/DDBJ databases">
        <title>Ornithinimicrobium JY.X270.</title>
        <authorList>
            <person name="Huang Y."/>
        </authorList>
    </citation>
    <scope>NUCLEOTIDE SEQUENCE</scope>
    <source>
        <strain evidence="3">JY.X270</strain>
    </source>
</reference>
<sequence length="526" mass="55358">MSTTKTEEPSGEKPKSPGVDDDPTLIAARLKLELAKVEKEEARLGLVDQAERAKLVNGMLPDFSTVTVEKDTLTASEQTSAVAECLIQGALFNVVDDIADDVMEAVNASLATGGSPPPATFFVTTTPSHRDDVAAYRDVDARLMRLHSAISSLCPDTAAVPGAPDQHNIVAPAITAALGALPGAITMATRLFAHQYVTSSYTSTNAAGVDLHAAGSLLSRVAARPETRVLVRRLQPARDADLEARTLQLALVLDGRLARRRVGAHGDAAVAKAKVDQLSARRAQLRTRADELHTAWKDKVGKSASSAGLSEDLDLVDSLEEAIAGGEPDSKQTKRFSQALAVVKKRIETVLEAIASGTGEMGAAELLEQVQALDNEAAQLADEEATVSQEKAQTDQRVSDLDAVHAAGLEFIESLGAADSAGERLFDKACFGALLSTPGTLALLVRVVHAGADGIDDLKLGPDHRITVFGGSVEWALQDHEGNSMGAGVRTQIKYQKTGISKPDKSSGGILVGSRETKPRIVLATP</sequence>
<organism evidence="3 4">
    <name type="scientific">Ornithinimicrobium cryptoxanthini</name>
    <dbReference type="NCBI Taxonomy" id="2934161"/>
    <lineage>
        <taxon>Bacteria</taxon>
        <taxon>Bacillati</taxon>
        <taxon>Actinomycetota</taxon>
        <taxon>Actinomycetes</taxon>
        <taxon>Micrococcales</taxon>
        <taxon>Ornithinimicrobiaceae</taxon>
        <taxon>Ornithinimicrobium</taxon>
    </lineage>
</organism>
<protein>
    <submittedName>
        <fullName evidence="3">Uncharacterized protein</fullName>
    </submittedName>
</protein>
<feature type="coiled-coil region" evidence="1">
    <location>
        <begin position="363"/>
        <end position="393"/>
    </location>
</feature>
<name>A0ABY4YMH1_9MICO</name>
<dbReference type="Proteomes" id="UP001056535">
    <property type="component" value="Chromosome"/>
</dbReference>
<evidence type="ECO:0000313" key="3">
    <source>
        <dbReference type="EMBL" id="USQ77352.1"/>
    </source>
</evidence>
<keyword evidence="4" id="KW-1185">Reference proteome</keyword>
<feature type="compositionally biased region" description="Basic and acidic residues" evidence="2">
    <location>
        <begin position="1"/>
        <end position="15"/>
    </location>
</feature>
<proteinExistence type="predicted"/>
<dbReference type="EMBL" id="CP099490">
    <property type="protein sequence ID" value="USQ77352.1"/>
    <property type="molecule type" value="Genomic_DNA"/>
</dbReference>
<dbReference type="RefSeq" id="WP_252622387.1">
    <property type="nucleotide sequence ID" value="NZ_CP099490.1"/>
</dbReference>
<keyword evidence="1" id="KW-0175">Coiled coil</keyword>
<accession>A0ABY4YMH1</accession>
<feature type="coiled-coil region" evidence="1">
    <location>
        <begin position="268"/>
        <end position="295"/>
    </location>
</feature>
<gene>
    <name evidence="3" type="ORF">NF557_05415</name>
</gene>
<feature type="region of interest" description="Disordered" evidence="2">
    <location>
        <begin position="1"/>
        <end position="23"/>
    </location>
</feature>
<evidence type="ECO:0000313" key="4">
    <source>
        <dbReference type="Proteomes" id="UP001056535"/>
    </source>
</evidence>
<evidence type="ECO:0000256" key="2">
    <source>
        <dbReference type="SAM" id="MobiDB-lite"/>
    </source>
</evidence>